<dbReference type="Proteomes" id="UP000275408">
    <property type="component" value="Unassembled WGS sequence"/>
</dbReference>
<feature type="region of interest" description="Disordered" evidence="3">
    <location>
        <begin position="1"/>
        <end position="34"/>
    </location>
</feature>
<evidence type="ECO:0000313" key="7">
    <source>
        <dbReference type="Proteomes" id="UP000275408"/>
    </source>
</evidence>
<dbReference type="AlphaFoldDB" id="A0A3M6T4R8"/>
<proteinExistence type="predicted"/>
<feature type="region of interest" description="Disordered" evidence="3">
    <location>
        <begin position="216"/>
        <end position="341"/>
    </location>
</feature>
<dbReference type="Gene3D" id="3.30.505.10">
    <property type="entry name" value="SH2 domain"/>
    <property type="match status" value="1"/>
</dbReference>
<sequence length="557" mass="61031">MFKKQKKKSKEETQTVDNKLQNQRSSNIGTDLSFDVIENRSNGEVTDADQPDGFDSQGFVDLTPAENRPVLLGPKQLCQYVGTFAVSLGTGGEGTKTLTTHKERTRFVKKKLKEYRNAQKGVGVAILTSTDGIKVVSPDGKRVRMAHPLQRISFATCDPEFRLFAYMSHDPSPVGTAIHCHVFMTKYTRQVQSLTALVGKAFQVAFSESKFPQGTEIKLEPLKNGPDGKSPQGRKEQAAPKEEAKVMEQASPTPSKPSPRMGRRRSFGKARTPPEVRRSNIPQGNGVFGQHDRKADPSDVVTDGSPVAQRKIDGSPVAQRKIDGSPVAQRKIGGSPVAQRKISAPVQGNKIYTPPYEERAAAPVITRERSNTPPPSRSDAVSSKQNVSMLPVAKTASDPNLSAADHELTTGNRHESVSKSNSHEDENWYMPGIPREFVIEMLQNSEEGSFFVRDSQSRPGCFALTMRVPKEANPSGFGNFLIVKVKDGVMIQGFDKVLPDLTALVEHYSQHADGLPCSLLISGSNVLCEDEDYMNIVPADPDYQSLSDFTAMMAELS</sequence>
<dbReference type="PANTHER" id="PTHR15832">
    <property type="entry name" value="SHC (SRC HOMOLOGY DOMAIN C-TERMINAL) ADAPTOR HOMOLOG"/>
    <property type="match status" value="1"/>
</dbReference>
<dbReference type="PROSITE" id="PS01179">
    <property type="entry name" value="PID"/>
    <property type="match status" value="1"/>
</dbReference>
<dbReference type="SMART" id="SM00462">
    <property type="entry name" value="PTB"/>
    <property type="match status" value="1"/>
</dbReference>
<accession>A0A3M6T4R8</accession>
<dbReference type="SUPFAM" id="SSF55550">
    <property type="entry name" value="SH2 domain"/>
    <property type="match status" value="1"/>
</dbReference>
<feature type="compositionally biased region" description="Basic and acidic residues" evidence="3">
    <location>
        <begin position="233"/>
        <end position="246"/>
    </location>
</feature>
<evidence type="ECO:0000259" key="5">
    <source>
        <dbReference type="PROSITE" id="PS50001"/>
    </source>
</evidence>
<dbReference type="OrthoDB" id="10013007at2759"/>
<dbReference type="PROSITE" id="PS50001">
    <property type="entry name" value="SH2"/>
    <property type="match status" value="1"/>
</dbReference>
<dbReference type="SMART" id="SM00252">
    <property type="entry name" value="SH2"/>
    <property type="match status" value="1"/>
</dbReference>
<dbReference type="EMBL" id="RCHS01004337">
    <property type="protein sequence ID" value="RMX35942.1"/>
    <property type="molecule type" value="Genomic_DNA"/>
</dbReference>
<dbReference type="InterPro" id="IPR036860">
    <property type="entry name" value="SH2_dom_sf"/>
</dbReference>
<dbReference type="InterPro" id="IPR006020">
    <property type="entry name" value="PTB/PI_dom"/>
</dbReference>
<dbReference type="Gene3D" id="2.30.29.30">
    <property type="entry name" value="Pleckstrin-homology domain (PH domain)/Phosphotyrosine-binding domain (PTB)"/>
    <property type="match status" value="1"/>
</dbReference>
<name>A0A3M6T4R8_POCDA</name>
<evidence type="ECO:0000256" key="1">
    <source>
        <dbReference type="ARBA" id="ARBA00022999"/>
    </source>
</evidence>
<comment type="caution">
    <text evidence="6">The sequence shown here is derived from an EMBL/GenBank/DDBJ whole genome shotgun (WGS) entry which is preliminary data.</text>
</comment>
<protein>
    <recommendedName>
        <fullName evidence="8">SH2 domain-containing protein</fullName>
    </recommendedName>
</protein>
<dbReference type="InterPro" id="IPR011993">
    <property type="entry name" value="PH-like_dom_sf"/>
</dbReference>
<dbReference type="Pfam" id="PF00640">
    <property type="entry name" value="PID"/>
    <property type="match status" value="1"/>
</dbReference>
<keyword evidence="7" id="KW-1185">Reference proteome</keyword>
<dbReference type="PANTHER" id="PTHR15832:SF2">
    <property type="entry name" value="SH2 DOMAIN-CONTAINING PROTEIN"/>
    <property type="match status" value="1"/>
</dbReference>
<feature type="compositionally biased region" description="Basic and acidic residues" evidence="3">
    <location>
        <begin position="404"/>
        <end position="426"/>
    </location>
</feature>
<dbReference type="PRINTS" id="PR00401">
    <property type="entry name" value="SH2DOMAIN"/>
</dbReference>
<feature type="region of interest" description="Disordered" evidence="3">
    <location>
        <begin position="365"/>
        <end position="426"/>
    </location>
</feature>
<evidence type="ECO:0000313" key="6">
    <source>
        <dbReference type="EMBL" id="RMX35942.1"/>
    </source>
</evidence>
<gene>
    <name evidence="6" type="ORF">pdam_00005221</name>
</gene>
<feature type="domain" description="PID" evidence="4">
    <location>
        <begin position="79"/>
        <end position="208"/>
    </location>
</feature>
<reference evidence="6 7" key="1">
    <citation type="journal article" date="2018" name="Sci. Rep.">
        <title>Comparative analysis of the Pocillopora damicornis genome highlights role of immune system in coral evolution.</title>
        <authorList>
            <person name="Cunning R."/>
            <person name="Bay R.A."/>
            <person name="Gillette P."/>
            <person name="Baker A.C."/>
            <person name="Traylor-Knowles N."/>
        </authorList>
    </citation>
    <scope>NUCLEOTIDE SEQUENCE [LARGE SCALE GENOMIC DNA]</scope>
    <source>
        <strain evidence="6">RSMAS</strain>
        <tissue evidence="6">Whole animal</tissue>
    </source>
</reference>
<evidence type="ECO:0000259" key="4">
    <source>
        <dbReference type="PROSITE" id="PS01179"/>
    </source>
</evidence>
<evidence type="ECO:0000256" key="3">
    <source>
        <dbReference type="SAM" id="MobiDB-lite"/>
    </source>
</evidence>
<feature type="compositionally biased region" description="Polar residues" evidence="3">
    <location>
        <begin position="16"/>
        <end position="30"/>
    </location>
</feature>
<dbReference type="Pfam" id="PF00017">
    <property type="entry name" value="SH2"/>
    <property type="match status" value="1"/>
</dbReference>
<feature type="compositionally biased region" description="Polar residues" evidence="3">
    <location>
        <begin position="379"/>
        <end position="388"/>
    </location>
</feature>
<feature type="domain" description="SH2" evidence="5">
    <location>
        <begin position="428"/>
        <end position="523"/>
    </location>
</feature>
<keyword evidence="1 2" id="KW-0727">SH2 domain</keyword>
<evidence type="ECO:0008006" key="8">
    <source>
        <dbReference type="Google" id="ProtNLM"/>
    </source>
</evidence>
<organism evidence="6 7">
    <name type="scientific">Pocillopora damicornis</name>
    <name type="common">Cauliflower coral</name>
    <name type="synonym">Millepora damicornis</name>
    <dbReference type="NCBI Taxonomy" id="46731"/>
    <lineage>
        <taxon>Eukaryota</taxon>
        <taxon>Metazoa</taxon>
        <taxon>Cnidaria</taxon>
        <taxon>Anthozoa</taxon>
        <taxon>Hexacorallia</taxon>
        <taxon>Scleractinia</taxon>
        <taxon>Astrocoeniina</taxon>
        <taxon>Pocilloporidae</taxon>
        <taxon>Pocillopora</taxon>
    </lineage>
</organism>
<dbReference type="SUPFAM" id="SSF50729">
    <property type="entry name" value="PH domain-like"/>
    <property type="match status" value="1"/>
</dbReference>
<evidence type="ECO:0000256" key="2">
    <source>
        <dbReference type="PROSITE-ProRule" id="PRU00191"/>
    </source>
</evidence>
<dbReference type="InterPro" id="IPR000980">
    <property type="entry name" value="SH2"/>
</dbReference>